<dbReference type="Pfam" id="PF04773">
    <property type="entry name" value="FecR"/>
    <property type="match status" value="1"/>
</dbReference>
<dbReference type="Gene3D" id="3.55.50.30">
    <property type="match status" value="1"/>
</dbReference>
<evidence type="ECO:0000259" key="1">
    <source>
        <dbReference type="Pfam" id="PF04773"/>
    </source>
</evidence>
<accession>A0A562T3Y3</accession>
<gene>
    <name evidence="3" type="ORF">LX66_2332</name>
</gene>
<dbReference type="PANTHER" id="PTHR30273:SF2">
    <property type="entry name" value="PROTEIN FECR"/>
    <property type="match status" value="1"/>
</dbReference>
<evidence type="ECO:0000313" key="3">
    <source>
        <dbReference type="EMBL" id="TWI88247.1"/>
    </source>
</evidence>
<dbReference type="InterPro" id="IPR012373">
    <property type="entry name" value="Ferrdict_sens_TM"/>
</dbReference>
<feature type="domain" description="Protein FecR C-terminal" evidence="2">
    <location>
        <begin position="330"/>
        <end position="397"/>
    </location>
</feature>
<dbReference type="GO" id="GO:0016989">
    <property type="term" value="F:sigma factor antagonist activity"/>
    <property type="evidence" value="ECO:0007669"/>
    <property type="project" value="TreeGrafter"/>
</dbReference>
<organism evidence="3 4">
    <name type="scientific">Chitinophaga japonensis</name>
    <name type="common">Flexibacter japonensis</name>
    <dbReference type="NCBI Taxonomy" id="104662"/>
    <lineage>
        <taxon>Bacteria</taxon>
        <taxon>Pseudomonadati</taxon>
        <taxon>Bacteroidota</taxon>
        <taxon>Chitinophagia</taxon>
        <taxon>Chitinophagales</taxon>
        <taxon>Chitinophagaceae</taxon>
        <taxon>Chitinophaga</taxon>
    </lineage>
</organism>
<proteinExistence type="predicted"/>
<dbReference type="EMBL" id="VLLG01000003">
    <property type="protein sequence ID" value="TWI88247.1"/>
    <property type="molecule type" value="Genomic_DNA"/>
</dbReference>
<protein>
    <submittedName>
        <fullName evidence="3">FecR family protein</fullName>
    </submittedName>
</protein>
<dbReference type="PANTHER" id="PTHR30273">
    <property type="entry name" value="PERIPLASMIC SIGNAL SENSOR AND SIGMA FACTOR ACTIVATOR FECR-RELATED"/>
    <property type="match status" value="1"/>
</dbReference>
<keyword evidence="4" id="KW-1185">Reference proteome</keyword>
<sequence length="399" mass="44468">MPQEKDHYRQLLERYLDNTCTPQEAKELFDYLQQDASNRLLLEEIRASFIPPADAMDAGSAPWSGRVKQQLLEKIRPPKVVPLYKKRWPRVAAAVLLLAVASLGGWRYYRHVKQAPTAYAQSELSLQDLPPGGNKAVLTLANGATVLLDSTGNGAISSQGATKIIQANGLLTYQAGNSHTATVLYNTVATPRGGQYKIVLPDGTRVWLNAASSLRFPTAFNGQERSVTLHGEGYFEVAHRQLPQGGKMPFKVQLADGAVEVLGTHFNIMAYPDEAEVRTTLLQGAVNVQHDTYTTRLAPGQQATWKTAARSSIRVTHTDTEEAIAWKQGYFRFNRAGVADVMRQLQRWYNIEVRYEGESSQREFWGRIPRNIRLGEALRILELSNIHCSMAGDTIIVHQ</sequence>
<reference evidence="3 4" key="1">
    <citation type="journal article" date="2013" name="Stand. Genomic Sci.">
        <title>Genomic Encyclopedia of Type Strains, Phase I: The one thousand microbial genomes (KMG-I) project.</title>
        <authorList>
            <person name="Kyrpides N.C."/>
            <person name="Woyke T."/>
            <person name="Eisen J.A."/>
            <person name="Garrity G."/>
            <person name="Lilburn T.G."/>
            <person name="Beck B.J."/>
            <person name="Whitman W.B."/>
            <person name="Hugenholtz P."/>
            <person name="Klenk H.P."/>
        </authorList>
    </citation>
    <scope>NUCLEOTIDE SEQUENCE [LARGE SCALE GENOMIC DNA]</scope>
    <source>
        <strain evidence="3 4">DSM 13484</strain>
    </source>
</reference>
<dbReference type="RefSeq" id="WP_145713321.1">
    <property type="nucleotide sequence ID" value="NZ_BAAAFY010000001.1"/>
</dbReference>
<evidence type="ECO:0000313" key="4">
    <source>
        <dbReference type="Proteomes" id="UP000316778"/>
    </source>
</evidence>
<comment type="caution">
    <text evidence="3">The sequence shown here is derived from an EMBL/GenBank/DDBJ whole genome shotgun (WGS) entry which is preliminary data.</text>
</comment>
<name>A0A562T3Y3_CHIJA</name>
<dbReference type="OrthoDB" id="1099963at2"/>
<dbReference type="AlphaFoldDB" id="A0A562T3Y3"/>
<feature type="domain" description="FecR protein" evidence="1">
    <location>
        <begin position="187"/>
        <end position="287"/>
    </location>
</feature>
<dbReference type="Proteomes" id="UP000316778">
    <property type="component" value="Unassembled WGS sequence"/>
</dbReference>
<dbReference type="InterPro" id="IPR006860">
    <property type="entry name" value="FecR"/>
</dbReference>
<dbReference type="InterPro" id="IPR032508">
    <property type="entry name" value="FecR_C"/>
</dbReference>
<evidence type="ECO:0000259" key="2">
    <source>
        <dbReference type="Pfam" id="PF16344"/>
    </source>
</evidence>
<dbReference type="Gene3D" id="2.60.120.1440">
    <property type="match status" value="1"/>
</dbReference>
<dbReference type="Pfam" id="PF16344">
    <property type="entry name" value="FecR_C"/>
    <property type="match status" value="1"/>
</dbReference>